<accession>A0A6A5KU35</accession>
<dbReference type="Pfam" id="PF23155">
    <property type="entry name" value="DUF7053"/>
    <property type="match status" value="1"/>
</dbReference>
<evidence type="ECO:0000259" key="1">
    <source>
        <dbReference type="Pfam" id="PF23155"/>
    </source>
</evidence>
<evidence type="ECO:0000313" key="3">
    <source>
        <dbReference type="Proteomes" id="UP000800040"/>
    </source>
</evidence>
<proteinExistence type="predicted"/>
<organism evidence="2 3">
    <name type="scientific">Decorospora gaudefroyi</name>
    <dbReference type="NCBI Taxonomy" id="184978"/>
    <lineage>
        <taxon>Eukaryota</taxon>
        <taxon>Fungi</taxon>
        <taxon>Dikarya</taxon>
        <taxon>Ascomycota</taxon>
        <taxon>Pezizomycotina</taxon>
        <taxon>Dothideomycetes</taxon>
        <taxon>Pleosporomycetidae</taxon>
        <taxon>Pleosporales</taxon>
        <taxon>Pleosporineae</taxon>
        <taxon>Pleosporaceae</taxon>
        <taxon>Decorospora</taxon>
    </lineage>
</organism>
<feature type="domain" description="DUF7053" evidence="1">
    <location>
        <begin position="6"/>
        <end position="138"/>
    </location>
</feature>
<evidence type="ECO:0000313" key="2">
    <source>
        <dbReference type="EMBL" id="KAF1837153.1"/>
    </source>
</evidence>
<gene>
    <name evidence="2" type="ORF">BDW02DRAFT_492032</name>
</gene>
<dbReference type="OrthoDB" id="3905686at2759"/>
<dbReference type="Proteomes" id="UP000800040">
    <property type="component" value="Unassembled WGS sequence"/>
</dbReference>
<reference evidence="2" key="1">
    <citation type="submission" date="2020-01" db="EMBL/GenBank/DDBJ databases">
        <authorList>
            <consortium name="DOE Joint Genome Institute"/>
            <person name="Haridas S."/>
            <person name="Albert R."/>
            <person name="Binder M."/>
            <person name="Bloem J."/>
            <person name="Labutti K."/>
            <person name="Salamov A."/>
            <person name="Andreopoulos B."/>
            <person name="Baker S.E."/>
            <person name="Barry K."/>
            <person name="Bills G."/>
            <person name="Bluhm B.H."/>
            <person name="Cannon C."/>
            <person name="Castanera R."/>
            <person name="Culley D.E."/>
            <person name="Daum C."/>
            <person name="Ezra D."/>
            <person name="Gonzalez J.B."/>
            <person name="Henrissat B."/>
            <person name="Kuo A."/>
            <person name="Liang C."/>
            <person name="Lipzen A."/>
            <person name="Lutzoni F."/>
            <person name="Magnuson J."/>
            <person name="Mondo S."/>
            <person name="Nolan M."/>
            <person name="Ohm R."/>
            <person name="Pangilinan J."/>
            <person name="Park H.-J."/>
            <person name="Ramirez L."/>
            <person name="Alfaro M."/>
            <person name="Sun H."/>
            <person name="Tritt A."/>
            <person name="Yoshinaga Y."/>
            <person name="Zwiers L.-H."/>
            <person name="Turgeon B.G."/>
            <person name="Goodwin S.B."/>
            <person name="Spatafora J.W."/>
            <person name="Crous P.W."/>
            <person name="Grigoriev I.V."/>
        </authorList>
    </citation>
    <scope>NUCLEOTIDE SEQUENCE</scope>
    <source>
        <strain evidence="2">P77</strain>
    </source>
</reference>
<sequence>MATSHISTPLNGVPPSIVIAALHNHDLMIKTLCPALVTYAFESGDPKRQATYTVTDKKPIGQTTYKLTLINLPTGVDSLVNAKPPVGVLTISGKWRVADGALMEEVEIDANYMMKKVAKSNVEKTHPVQHVKLLEAARG</sequence>
<name>A0A6A5KU35_9PLEO</name>
<protein>
    <recommendedName>
        <fullName evidence="1">DUF7053 domain-containing protein</fullName>
    </recommendedName>
</protein>
<keyword evidence="3" id="KW-1185">Reference proteome</keyword>
<dbReference type="InterPro" id="IPR055481">
    <property type="entry name" value="DUF7053"/>
</dbReference>
<dbReference type="AlphaFoldDB" id="A0A6A5KU35"/>
<dbReference type="EMBL" id="ML975265">
    <property type="protein sequence ID" value="KAF1837153.1"/>
    <property type="molecule type" value="Genomic_DNA"/>
</dbReference>